<dbReference type="EC" id="5.4.99.25" evidence="5"/>
<evidence type="ECO:0000256" key="1">
    <source>
        <dbReference type="ARBA" id="ARBA00000385"/>
    </source>
</evidence>
<sequence>MHGFLNIDKPSGMTSHDVVVRIRRLSGQRRVGHAGTLDPAATGVLVVALGGATRLIEYVQHQTLKRYLAAVCLGATTTTDDANGEVVVQQALPPLDRAMIEEALAPLRGTIWQTPPMYAALHHQGRRLYALARAGVTVEPPPRQVYIERLELVEYQPPLLTLDVVCGSGTYIRALARDLGVALGCGAHLAALRRTAVGAFRVEDAISLHVLEEEVHADAHEALRRRLLPPEIAVADWHALRLDEEQARRIRHGLAIPAPADAPSQTRAHAPDGTLLALLRYDGSHWRPIKVFDWTDA</sequence>
<keyword evidence="10" id="KW-1185">Reference proteome</keyword>
<evidence type="ECO:0000313" key="9">
    <source>
        <dbReference type="EMBL" id="ABU57227.1"/>
    </source>
</evidence>
<evidence type="ECO:0000256" key="5">
    <source>
        <dbReference type="HAMAP-Rule" id="MF_01080"/>
    </source>
</evidence>
<dbReference type="InterPro" id="IPR015947">
    <property type="entry name" value="PUA-like_sf"/>
</dbReference>
<evidence type="ECO:0000259" key="8">
    <source>
        <dbReference type="Pfam" id="PF16198"/>
    </source>
</evidence>
<protein>
    <recommendedName>
        <fullName evidence="5">tRNA pseudouridine synthase B</fullName>
        <ecNumber evidence="5">5.4.99.25</ecNumber>
    </recommendedName>
    <alternativeName>
        <fullName evidence="5">tRNA pseudouridine(55) synthase</fullName>
        <shortName evidence="5">Psi55 synthase</shortName>
    </alternativeName>
    <alternativeName>
        <fullName evidence="5">tRNA pseudouridylate synthase</fullName>
    </alternativeName>
    <alternativeName>
        <fullName evidence="5">tRNA-uridine isomerase</fullName>
    </alternativeName>
</protein>
<feature type="domain" description="tRNA pseudouridine synthase II TruB subfamily 2 C-terminal" evidence="7">
    <location>
        <begin position="237"/>
        <end position="292"/>
    </location>
</feature>
<dbReference type="Proteomes" id="UP000000263">
    <property type="component" value="Chromosome"/>
</dbReference>
<dbReference type="RefSeq" id="WP_012119657.1">
    <property type="nucleotide sequence ID" value="NC_009767.1"/>
</dbReference>
<name>A7NIC7_ROSCS</name>
<dbReference type="InterPro" id="IPR036974">
    <property type="entry name" value="PUA_sf"/>
</dbReference>
<proteinExistence type="inferred from homology"/>
<evidence type="ECO:0000256" key="2">
    <source>
        <dbReference type="ARBA" id="ARBA00005642"/>
    </source>
</evidence>
<dbReference type="SUPFAM" id="SSF88697">
    <property type="entry name" value="PUA domain-like"/>
    <property type="match status" value="1"/>
</dbReference>
<comment type="similarity">
    <text evidence="2 5">Belongs to the pseudouridine synthase TruB family. Type 1 subfamily.</text>
</comment>
<comment type="catalytic activity">
    <reaction evidence="1 5">
        <text>uridine(55) in tRNA = pseudouridine(55) in tRNA</text>
        <dbReference type="Rhea" id="RHEA:42532"/>
        <dbReference type="Rhea" id="RHEA-COMP:10101"/>
        <dbReference type="Rhea" id="RHEA-COMP:10102"/>
        <dbReference type="ChEBI" id="CHEBI:65314"/>
        <dbReference type="ChEBI" id="CHEBI:65315"/>
        <dbReference type="EC" id="5.4.99.25"/>
    </reaction>
</comment>
<dbReference type="NCBIfam" id="TIGR00431">
    <property type="entry name" value="TruB"/>
    <property type="match status" value="1"/>
</dbReference>
<dbReference type="EMBL" id="CP000804">
    <property type="protein sequence ID" value="ABU57227.1"/>
    <property type="molecule type" value="Genomic_DNA"/>
</dbReference>
<dbReference type="InterPro" id="IPR015225">
    <property type="entry name" value="tRNA_psdUridine_synth_fam2_C"/>
</dbReference>
<dbReference type="STRING" id="383372.Rcas_1128"/>
<dbReference type="InterPro" id="IPR032819">
    <property type="entry name" value="TruB_C"/>
</dbReference>
<keyword evidence="3 5" id="KW-0819">tRNA processing</keyword>
<dbReference type="InterPro" id="IPR014780">
    <property type="entry name" value="tRNA_psdUridine_synth_TruB"/>
</dbReference>
<accession>A7NIC7</accession>
<dbReference type="GO" id="GO:0031119">
    <property type="term" value="P:tRNA pseudouridine synthesis"/>
    <property type="evidence" value="ECO:0007669"/>
    <property type="project" value="UniProtKB-UniRule"/>
</dbReference>
<evidence type="ECO:0000259" key="6">
    <source>
        <dbReference type="Pfam" id="PF01509"/>
    </source>
</evidence>
<feature type="active site" description="Nucleophile" evidence="5">
    <location>
        <position position="38"/>
    </location>
</feature>
<dbReference type="AlphaFoldDB" id="A7NIC7"/>
<feature type="domain" description="tRNA pseudouridylate synthase B C-terminal" evidence="8">
    <location>
        <begin position="173"/>
        <end position="234"/>
    </location>
</feature>
<keyword evidence="4 5" id="KW-0413">Isomerase</keyword>
<comment type="function">
    <text evidence="5">Responsible for synthesis of pseudouridine from uracil-55 in the psi GC loop of transfer RNAs.</text>
</comment>
<dbReference type="InterPro" id="IPR020103">
    <property type="entry name" value="PsdUridine_synth_cat_dom_sf"/>
</dbReference>
<dbReference type="SUPFAM" id="SSF55120">
    <property type="entry name" value="Pseudouridine synthase"/>
    <property type="match status" value="1"/>
</dbReference>
<organism evidence="9 10">
    <name type="scientific">Roseiflexus castenholzii (strain DSM 13941 / HLO8)</name>
    <dbReference type="NCBI Taxonomy" id="383372"/>
    <lineage>
        <taxon>Bacteria</taxon>
        <taxon>Bacillati</taxon>
        <taxon>Chloroflexota</taxon>
        <taxon>Chloroflexia</taxon>
        <taxon>Chloroflexales</taxon>
        <taxon>Roseiflexineae</taxon>
        <taxon>Roseiflexaceae</taxon>
        <taxon>Roseiflexus</taxon>
    </lineage>
</organism>
<dbReference type="PANTHER" id="PTHR13767:SF2">
    <property type="entry name" value="PSEUDOURIDYLATE SYNTHASE TRUB1"/>
    <property type="match status" value="1"/>
</dbReference>
<dbReference type="Pfam" id="PF16198">
    <property type="entry name" value="TruB_C_2"/>
    <property type="match status" value="1"/>
</dbReference>
<evidence type="ECO:0000259" key="7">
    <source>
        <dbReference type="Pfam" id="PF09142"/>
    </source>
</evidence>
<dbReference type="GO" id="GO:0160148">
    <property type="term" value="F:tRNA pseudouridine(55) synthase activity"/>
    <property type="evidence" value="ECO:0007669"/>
    <property type="project" value="UniProtKB-EC"/>
</dbReference>
<dbReference type="GO" id="GO:1990481">
    <property type="term" value="P:mRNA pseudouridine synthesis"/>
    <property type="evidence" value="ECO:0007669"/>
    <property type="project" value="TreeGrafter"/>
</dbReference>
<dbReference type="InterPro" id="IPR002501">
    <property type="entry name" value="PsdUridine_synth_N"/>
</dbReference>
<dbReference type="KEGG" id="rca:Rcas_1128"/>
<dbReference type="CDD" id="cd02573">
    <property type="entry name" value="PseudoU_synth_EcTruB"/>
    <property type="match status" value="1"/>
</dbReference>
<dbReference type="PANTHER" id="PTHR13767">
    <property type="entry name" value="TRNA-PSEUDOURIDINE SYNTHASE"/>
    <property type="match status" value="1"/>
</dbReference>
<dbReference type="eggNOG" id="COG0130">
    <property type="taxonomic scope" value="Bacteria"/>
</dbReference>
<dbReference type="Pfam" id="PF09142">
    <property type="entry name" value="TruB_C"/>
    <property type="match status" value="1"/>
</dbReference>
<dbReference type="Pfam" id="PF01509">
    <property type="entry name" value="TruB_N"/>
    <property type="match status" value="1"/>
</dbReference>
<feature type="domain" description="Pseudouridine synthase II N-terminal" evidence="6">
    <location>
        <begin position="23"/>
        <end position="172"/>
    </location>
</feature>
<dbReference type="Gene3D" id="3.30.2350.10">
    <property type="entry name" value="Pseudouridine synthase"/>
    <property type="match status" value="1"/>
</dbReference>
<dbReference type="OrthoDB" id="9802309at2"/>
<reference evidence="9 10" key="1">
    <citation type="submission" date="2007-08" db="EMBL/GenBank/DDBJ databases">
        <title>Complete sequence of Roseiflexus castenholzii DSM 13941.</title>
        <authorList>
            <consortium name="US DOE Joint Genome Institute"/>
            <person name="Copeland A."/>
            <person name="Lucas S."/>
            <person name="Lapidus A."/>
            <person name="Barry K."/>
            <person name="Glavina del Rio T."/>
            <person name="Dalin E."/>
            <person name="Tice H."/>
            <person name="Pitluck S."/>
            <person name="Thompson L.S."/>
            <person name="Brettin T."/>
            <person name="Bruce D."/>
            <person name="Detter J.C."/>
            <person name="Han C."/>
            <person name="Tapia R."/>
            <person name="Schmutz J."/>
            <person name="Larimer F."/>
            <person name="Land M."/>
            <person name="Hauser L."/>
            <person name="Kyrpides N."/>
            <person name="Mikhailova N."/>
            <person name="Bryant D.A."/>
            <person name="Hanada S."/>
            <person name="Tsukatani Y."/>
            <person name="Richardson P."/>
        </authorList>
    </citation>
    <scope>NUCLEOTIDE SEQUENCE [LARGE SCALE GENOMIC DNA]</scope>
    <source>
        <strain evidence="10">DSM 13941 / HLO8</strain>
    </source>
</reference>
<evidence type="ECO:0000313" key="10">
    <source>
        <dbReference type="Proteomes" id="UP000000263"/>
    </source>
</evidence>
<dbReference type="HOGENOM" id="CLU_032087_0_0_0"/>
<evidence type="ECO:0000256" key="4">
    <source>
        <dbReference type="ARBA" id="ARBA00023235"/>
    </source>
</evidence>
<evidence type="ECO:0000256" key="3">
    <source>
        <dbReference type="ARBA" id="ARBA00022694"/>
    </source>
</evidence>
<dbReference type="GO" id="GO:0003723">
    <property type="term" value="F:RNA binding"/>
    <property type="evidence" value="ECO:0007669"/>
    <property type="project" value="InterPro"/>
</dbReference>
<dbReference type="Gene3D" id="2.30.130.10">
    <property type="entry name" value="PUA domain"/>
    <property type="match status" value="1"/>
</dbReference>
<gene>
    <name evidence="5" type="primary">truB</name>
    <name evidence="9" type="ordered locus">Rcas_1128</name>
</gene>
<dbReference type="HAMAP" id="MF_01080">
    <property type="entry name" value="TruB_bact"/>
    <property type="match status" value="1"/>
</dbReference>